<evidence type="ECO:0000313" key="1">
    <source>
        <dbReference type="EMBL" id="ARF11263.1"/>
    </source>
</evidence>
<name>A0A1V0SHS9_9VIRU</name>
<gene>
    <name evidence="1" type="ORF">Klosneuvirus_1_120</name>
</gene>
<sequence>MNYKETLLTVQYGVYYNPANKHYNYKGIVTCNRCYSTNLDICIGYMEYDMCLGCVQEVAKLEQRTKNKEYCDKSCISDSKKKNNEIDIDETKLKTINFDENENIHEKIVRYEYDDDGCESDMMGFDLFG</sequence>
<organism evidence="1">
    <name type="scientific">Klosneuvirus KNV1</name>
    <dbReference type="NCBI Taxonomy" id="1977640"/>
    <lineage>
        <taxon>Viruses</taxon>
        <taxon>Varidnaviria</taxon>
        <taxon>Bamfordvirae</taxon>
        <taxon>Nucleocytoviricota</taxon>
        <taxon>Megaviricetes</taxon>
        <taxon>Imitervirales</taxon>
        <taxon>Mimiviridae</taxon>
        <taxon>Klosneuvirinae</taxon>
        <taxon>Klosneuvirus</taxon>
    </lineage>
</organism>
<reference evidence="1" key="1">
    <citation type="journal article" date="2017" name="Science">
        <title>Giant viruses with an expanded complement of translation system components.</title>
        <authorList>
            <person name="Schulz F."/>
            <person name="Yutin N."/>
            <person name="Ivanova N.N."/>
            <person name="Ortega D.R."/>
            <person name="Lee T.K."/>
            <person name="Vierheilig J."/>
            <person name="Daims H."/>
            <person name="Horn M."/>
            <person name="Wagner M."/>
            <person name="Jensen G.J."/>
            <person name="Kyrpides N.C."/>
            <person name="Koonin E.V."/>
            <person name="Woyke T."/>
        </authorList>
    </citation>
    <scope>NUCLEOTIDE SEQUENCE</scope>
    <source>
        <strain evidence="1">KNV1</strain>
    </source>
</reference>
<proteinExistence type="predicted"/>
<protein>
    <submittedName>
        <fullName evidence="1">Uncharacterized protein</fullName>
    </submittedName>
</protein>
<dbReference type="EMBL" id="KY684108">
    <property type="protein sequence ID" value="ARF11263.1"/>
    <property type="molecule type" value="Genomic_DNA"/>
</dbReference>
<accession>A0A1V0SHS9</accession>